<dbReference type="GO" id="GO:0005509">
    <property type="term" value="F:calcium ion binding"/>
    <property type="evidence" value="ECO:0007669"/>
    <property type="project" value="InterPro"/>
</dbReference>
<feature type="domain" description="EF-hand" evidence="9">
    <location>
        <begin position="102"/>
        <end position="137"/>
    </location>
</feature>
<dbReference type="PANTHER" id="PTHR23048:SF0">
    <property type="entry name" value="CALMODULIN LIKE 3"/>
    <property type="match status" value="1"/>
</dbReference>
<evidence type="ECO:0000256" key="7">
    <source>
        <dbReference type="ARBA" id="ARBA00035438"/>
    </source>
</evidence>
<feature type="domain" description="EF-hand" evidence="9">
    <location>
        <begin position="1"/>
        <end position="25"/>
    </location>
</feature>
<gene>
    <name evidence="11" type="ORF">TCLT_LOCUS5028</name>
</gene>
<dbReference type="Pfam" id="PF00886">
    <property type="entry name" value="Ribosomal_S16"/>
    <property type="match status" value="1"/>
</dbReference>
<protein>
    <recommendedName>
        <fullName evidence="6">Small ribosomal subunit protein bS16m</fullName>
    </recommendedName>
    <alternativeName>
        <fullName evidence="7">28S ribosomal protein S16, mitochondrial</fullName>
    </alternativeName>
</protein>
<evidence type="ECO:0000256" key="8">
    <source>
        <dbReference type="SAM" id="Phobius"/>
    </source>
</evidence>
<dbReference type="InterPro" id="IPR023803">
    <property type="entry name" value="Ribosomal_bS16_dom_sf"/>
</dbReference>
<dbReference type="Pfam" id="PF13499">
    <property type="entry name" value="EF-hand_7"/>
    <property type="match status" value="2"/>
</dbReference>
<dbReference type="Gene3D" id="1.10.238.10">
    <property type="entry name" value="EF-hand"/>
    <property type="match status" value="2"/>
</dbReference>
<evidence type="ECO:0000313" key="12">
    <source>
        <dbReference type="Proteomes" id="UP000276776"/>
    </source>
</evidence>
<name>A0A0N5CXB9_THECL</name>
<dbReference type="PROSITE" id="PS50222">
    <property type="entry name" value="EF_HAND_2"/>
    <property type="match status" value="4"/>
</dbReference>
<keyword evidence="8" id="KW-0472">Membrane</keyword>
<dbReference type="GO" id="GO:0006412">
    <property type="term" value="P:translation"/>
    <property type="evidence" value="ECO:0007669"/>
    <property type="project" value="InterPro"/>
</dbReference>
<organism evidence="13">
    <name type="scientific">Thelazia callipaeda</name>
    <name type="common">Oriental eyeworm</name>
    <name type="synonym">Parasitic nematode</name>
    <dbReference type="NCBI Taxonomy" id="103827"/>
    <lineage>
        <taxon>Eukaryota</taxon>
        <taxon>Metazoa</taxon>
        <taxon>Ecdysozoa</taxon>
        <taxon>Nematoda</taxon>
        <taxon>Chromadorea</taxon>
        <taxon>Rhabditida</taxon>
        <taxon>Spirurina</taxon>
        <taxon>Spiruromorpha</taxon>
        <taxon>Thelazioidea</taxon>
        <taxon>Thelaziidae</taxon>
        <taxon>Thelazia</taxon>
    </lineage>
</organism>
<dbReference type="GO" id="GO:0003735">
    <property type="term" value="F:structural constituent of ribosome"/>
    <property type="evidence" value="ECO:0007669"/>
    <property type="project" value="InterPro"/>
</dbReference>
<dbReference type="WBParaSite" id="TCLT_0000503901-mRNA-1">
    <property type="protein sequence ID" value="TCLT_0000503901-mRNA-1"/>
    <property type="gene ID" value="TCLT_0000503901"/>
</dbReference>
<proteinExistence type="inferred from homology"/>
<sequence length="872" mass="99372">MFDKENKGFIRATQVGQILRTMGQAFEERDLKQLIKEFDTDGSGEIEFEEFAAMVASFVVEDDNAGLEEELREAFRLYDKEGNGYIAVSDLRDILRALDENVSEEELDEMIAEIDADGSGTVDFDGLKYAAGRPSIGLALFGCKNRPAYRIVVFPHKAYGRHHEDSIIEELGAFDPLPNYRNEKLVACDITRLKYWIGERDAHISPSLLELLVTCFMCCFLFVSCFSGRCREKVDSLFGNSTESKVVHALYEFETDTQKCDAAESVAVLSQAIFCEFSYLNVTFTSVAVLSEGINVLPYVLLNVSISINYPVSSVFLRLECLEAPSLDDDYCHNHERQHQKWGRMIWPCRSLILPNPDLVHYPFFFSYSCFRLSAYSQYRLNVSCAPYQCRKSFIVTIPSETHIHPVINRFYDKSADVGFQTWSPLVSVDLTLKDRIIIYYEKHPNLTNTVVSVALYERTTFLFSHLFTDTFEPLSVEYEWKNVPAGNYTAYLFVNRMDCDVTCNSGLDHENKKCNICPSTEVHFTVDKDKTWIFLSGHSLTWGALIIGSLIIFLKCAAALSFGIVVAIMVIRFHQKDALYEVSLSQRTTVFIVYSDDSELHTSCIARLAELLQRYANVDVFIDLFELKYSDSIPLRWFIDKFTMAGHVIFIFSEGANAILRGKVLIQRQPFPEFFSTAINFLVTEYYKTVTEQPLKVPAKASVRFAFAYMTYSQSSVIPLELTVLPITVFKLPDQVRNLISWLHNQRSDIPVDVSIDISNLKKAVKEVLEYQRNNPFWLTERLQSKQKNNEVVFEPQNIPFEEVSPILTAKEQVVISKSLNLEPPDNQLSENVASREDVRFSLLGSPDDSSDSISSLSDKIDLQLLLVKSD</sequence>
<dbReference type="InterPro" id="IPR000307">
    <property type="entry name" value="Ribosomal_bS16"/>
</dbReference>
<dbReference type="GO" id="GO:0016460">
    <property type="term" value="C:myosin II complex"/>
    <property type="evidence" value="ECO:0007669"/>
    <property type="project" value="TreeGrafter"/>
</dbReference>
<dbReference type="Proteomes" id="UP000276776">
    <property type="component" value="Unassembled WGS sequence"/>
</dbReference>
<dbReference type="InterPro" id="IPR002048">
    <property type="entry name" value="EF_hand_dom"/>
</dbReference>
<keyword evidence="5" id="KW-0687">Ribonucleoprotein</keyword>
<dbReference type="GO" id="GO:0005737">
    <property type="term" value="C:cytoplasm"/>
    <property type="evidence" value="ECO:0007669"/>
    <property type="project" value="UniProtKB-ARBA"/>
</dbReference>
<evidence type="ECO:0000313" key="11">
    <source>
        <dbReference type="EMBL" id="VDN02228.1"/>
    </source>
</evidence>
<dbReference type="InterPro" id="IPR013568">
    <property type="entry name" value="SEFIR_dom"/>
</dbReference>
<keyword evidence="4" id="KW-0689">Ribosomal protein</keyword>
<dbReference type="PANTHER" id="PTHR23048">
    <property type="entry name" value="MYOSIN LIGHT CHAIN 1, 3"/>
    <property type="match status" value="1"/>
</dbReference>
<dbReference type="Gene3D" id="3.40.50.11530">
    <property type="match status" value="1"/>
</dbReference>
<dbReference type="SMART" id="SM00054">
    <property type="entry name" value="EFh"/>
    <property type="match status" value="3"/>
</dbReference>
<reference evidence="13" key="1">
    <citation type="submission" date="2017-02" db="UniProtKB">
        <authorList>
            <consortium name="WormBaseParasite"/>
        </authorList>
    </citation>
    <scope>IDENTIFICATION</scope>
</reference>
<evidence type="ECO:0000256" key="5">
    <source>
        <dbReference type="ARBA" id="ARBA00023274"/>
    </source>
</evidence>
<keyword evidence="8" id="KW-0812">Transmembrane</keyword>
<dbReference type="PROSITE" id="PS00018">
    <property type="entry name" value="EF_HAND_1"/>
    <property type="match status" value="1"/>
</dbReference>
<keyword evidence="8" id="KW-1133">Transmembrane helix</keyword>
<evidence type="ECO:0000259" key="9">
    <source>
        <dbReference type="PROSITE" id="PS50222"/>
    </source>
</evidence>
<keyword evidence="3" id="KW-0106">Calcium</keyword>
<dbReference type="FunFam" id="1.10.238.10:FF:000001">
    <property type="entry name" value="Calmodulin 1"/>
    <property type="match status" value="1"/>
</dbReference>
<keyword evidence="2" id="KW-0677">Repeat</keyword>
<reference evidence="11 12" key="2">
    <citation type="submission" date="2018-11" db="EMBL/GenBank/DDBJ databases">
        <authorList>
            <consortium name="Pathogen Informatics"/>
        </authorList>
    </citation>
    <scope>NUCLEOTIDE SEQUENCE [LARGE SCALE GENOMIC DNA]</scope>
</reference>
<evidence type="ECO:0000259" key="10">
    <source>
        <dbReference type="PROSITE" id="PS51534"/>
    </source>
</evidence>
<dbReference type="PROSITE" id="PS51534">
    <property type="entry name" value="SEFIR"/>
    <property type="match status" value="1"/>
</dbReference>
<dbReference type="OMA" id="CRKSFIV"/>
<accession>A0A0N5CXB9</accession>
<dbReference type="STRING" id="103827.A0A0N5CXB9"/>
<feature type="transmembrane region" description="Helical" evidence="8">
    <location>
        <begin position="543"/>
        <end position="572"/>
    </location>
</feature>
<dbReference type="SUPFAM" id="SSF54565">
    <property type="entry name" value="Ribosomal protein S16"/>
    <property type="match status" value="1"/>
</dbReference>
<evidence type="ECO:0000256" key="1">
    <source>
        <dbReference type="ARBA" id="ARBA00006668"/>
    </source>
</evidence>
<evidence type="ECO:0000256" key="6">
    <source>
        <dbReference type="ARBA" id="ARBA00035263"/>
    </source>
</evidence>
<comment type="similarity">
    <text evidence="1">Belongs to the bacterial ribosomal protein bS16 family.</text>
</comment>
<dbReference type="Gene3D" id="3.30.1320.10">
    <property type="match status" value="1"/>
</dbReference>
<dbReference type="GO" id="GO:0005840">
    <property type="term" value="C:ribosome"/>
    <property type="evidence" value="ECO:0007669"/>
    <property type="project" value="UniProtKB-KW"/>
</dbReference>
<dbReference type="InterPro" id="IPR018247">
    <property type="entry name" value="EF_Hand_1_Ca_BS"/>
</dbReference>
<feature type="domain" description="EF-hand" evidence="9">
    <location>
        <begin position="26"/>
        <end position="61"/>
    </location>
</feature>
<dbReference type="InterPro" id="IPR050230">
    <property type="entry name" value="CALM/Myosin/TropC-like"/>
</dbReference>
<evidence type="ECO:0000256" key="4">
    <source>
        <dbReference type="ARBA" id="ARBA00022980"/>
    </source>
</evidence>
<feature type="domain" description="SEFIR" evidence="10">
    <location>
        <begin position="588"/>
        <end position="742"/>
    </location>
</feature>
<dbReference type="AlphaFoldDB" id="A0A0N5CXB9"/>
<keyword evidence="12" id="KW-1185">Reference proteome</keyword>
<evidence type="ECO:0000256" key="2">
    <source>
        <dbReference type="ARBA" id="ARBA00022737"/>
    </source>
</evidence>
<dbReference type="GO" id="GO:1990904">
    <property type="term" value="C:ribonucleoprotein complex"/>
    <property type="evidence" value="ECO:0007669"/>
    <property type="project" value="UniProtKB-KW"/>
</dbReference>
<dbReference type="CDD" id="cd00051">
    <property type="entry name" value="EFh"/>
    <property type="match status" value="2"/>
</dbReference>
<dbReference type="EMBL" id="UYYF01004316">
    <property type="protein sequence ID" value="VDN02228.1"/>
    <property type="molecule type" value="Genomic_DNA"/>
</dbReference>
<dbReference type="Pfam" id="PF08357">
    <property type="entry name" value="SEFIR"/>
    <property type="match status" value="1"/>
</dbReference>
<feature type="domain" description="EF-hand" evidence="9">
    <location>
        <begin position="66"/>
        <end position="101"/>
    </location>
</feature>
<dbReference type="InterPro" id="IPR011992">
    <property type="entry name" value="EF-hand-dom_pair"/>
</dbReference>
<dbReference type="OrthoDB" id="5855369at2759"/>
<dbReference type="SUPFAM" id="SSF47473">
    <property type="entry name" value="EF-hand"/>
    <property type="match status" value="1"/>
</dbReference>
<evidence type="ECO:0000256" key="3">
    <source>
        <dbReference type="ARBA" id="ARBA00022837"/>
    </source>
</evidence>
<evidence type="ECO:0000313" key="13">
    <source>
        <dbReference type="WBParaSite" id="TCLT_0000503901-mRNA-1"/>
    </source>
</evidence>